<feature type="transmembrane region" description="Helical" evidence="6">
    <location>
        <begin position="257"/>
        <end position="277"/>
    </location>
</feature>
<dbReference type="Pfam" id="PF01943">
    <property type="entry name" value="Polysacc_synt"/>
    <property type="match status" value="1"/>
</dbReference>
<keyword evidence="2" id="KW-1003">Cell membrane</keyword>
<evidence type="ECO:0000313" key="8">
    <source>
        <dbReference type="Proteomes" id="UP001138997"/>
    </source>
</evidence>
<feature type="transmembrane region" description="Helical" evidence="6">
    <location>
        <begin position="91"/>
        <end position="113"/>
    </location>
</feature>
<feature type="transmembrane region" description="Helical" evidence="6">
    <location>
        <begin position="353"/>
        <end position="373"/>
    </location>
</feature>
<dbReference type="RefSeq" id="WP_231449583.1">
    <property type="nucleotide sequence ID" value="NZ_JAJOMB010000033.1"/>
</dbReference>
<dbReference type="InterPro" id="IPR002797">
    <property type="entry name" value="Polysacc_synth"/>
</dbReference>
<dbReference type="GO" id="GO:0005886">
    <property type="term" value="C:plasma membrane"/>
    <property type="evidence" value="ECO:0007669"/>
    <property type="project" value="UniProtKB-SubCell"/>
</dbReference>
<name>A0A9X1NKL0_9ACTN</name>
<protein>
    <submittedName>
        <fullName evidence="7">Lipopolysaccharide biosynthesis protein</fullName>
    </submittedName>
</protein>
<evidence type="ECO:0000256" key="5">
    <source>
        <dbReference type="ARBA" id="ARBA00023136"/>
    </source>
</evidence>
<feature type="transmembrane region" description="Helical" evidence="6">
    <location>
        <begin position="411"/>
        <end position="429"/>
    </location>
</feature>
<evidence type="ECO:0000256" key="2">
    <source>
        <dbReference type="ARBA" id="ARBA00022475"/>
    </source>
</evidence>
<feature type="transmembrane region" description="Helical" evidence="6">
    <location>
        <begin position="119"/>
        <end position="138"/>
    </location>
</feature>
<dbReference type="AlphaFoldDB" id="A0A9X1NKL0"/>
<dbReference type="PANTHER" id="PTHR30250:SF11">
    <property type="entry name" value="O-ANTIGEN TRANSPORTER-RELATED"/>
    <property type="match status" value="1"/>
</dbReference>
<keyword evidence="5 6" id="KW-0472">Membrane</keyword>
<keyword evidence="3 6" id="KW-0812">Transmembrane</keyword>
<feature type="transmembrane region" description="Helical" evidence="6">
    <location>
        <begin position="12"/>
        <end position="33"/>
    </location>
</feature>
<keyword evidence="4 6" id="KW-1133">Transmembrane helix</keyword>
<evidence type="ECO:0000256" key="1">
    <source>
        <dbReference type="ARBA" id="ARBA00004651"/>
    </source>
</evidence>
<evidence type="ECO:0000256" key="6">
    <source>
        <dbReference type="SAM" id="Phobius"/>
    </source>
</evidence>
<evidence type="ECO:0000256" key="4">
    <source>
        <dbReference type="ARBA" id="ARBA00022989"/>
    </source>
</evidence>
<accession>A0A9X1NKL0</accession>
<feature type="transmembrane region" description="Helical" evidence="6">
    <location>
        <begin position="215"/>
        <end position="237"/>
    </location>
</feature>
<organism evidence="7 8">
    <name type="scientific">Kineosporia babensis</name>
    <dbReference type="NCBI Taxonomy" id="499548"/>
    <lineage>
        <taxon>Bacteria</taxon>
        <taxon>Bacillati</taxon>
        <taxon>Actinomycetota</taxon>
        <taxon>Actinomycetes</taxon>
        <taxon>Kineosporiales</taxon>
        <taxon>Kineosporiaceae</taxon>
        <taxon>Kineosporia</taxon>
    </lineage>
</organism>
<feature type="transmembrane region" description="Helical" evidence="6">
    <location>
        <begin position="45"/>
        <end position="70"/>
    </location>
</feature>
<feature type="transmembrane region" description="Helical" evidence="6">
    <location>
        <begin position="379"/>
        <end position="399"/>
    </location>
</feature>
<sequence>MSATTQERQTLVSGAGWLTVGTLAVGGLNYGYALILTHLLPTDKYAQFAAAQALLLTAGTIAAASIPWVLAQQLAKNPDPATRAALTRMSLLGNGVQGLIAALVILAVAQSFADPQTSFTLAVCVFLIFASSTTAGWLQGRQRFGALAAVKVLEVVVKCIVGIGLVLATSTAAAALGAFGAGSAIVLLLGLYWLRAEILGPSTLALAKSLWRDALGVASVQGLVSALASLDVVLVAVLPLTSSAAASYQASMIVARVPLFLGTAVAMVALPLVAQAAADAAGRQFRDALRLYAIVAVPFAVMLATAPGALAYLVFPGEFGEIKEVLAWTAASGLMIGAVQLVITFYQGRGEYRIALTCQLVSGLIAVAAILTGFQLGGIVGLAIGAFVGTTFSVAVLMVCATRLWPGSVRLSKSAVVAAAVLVVALGLASQYPVVWIAACLGTGTWSVGRILALRASGEKEAE</sequence>
<keyword evidence="8" id="KW-1185">Reference proteome</keyword>
<evidence type="ECO:0000256" key="3">
    <source>
        <dbReference type="ARBA" id="ARBA00022692"/>
    </source>
</evidence>
<feature type="transmembrane region" description="Helical" evidence="6">
    <location>
        <begin position="145"/>
        <end position="167"/>
    </location>
</feature>
<reference evidence="7" key="1">
    <citation type="submission" date="2021-11" db="EMBL/GenBank/DDBJ databases">
        <title>Streptomyces corallinus and Kineosporia corallina sp. nov., two new coral-derived marine actinobacteria.</title>
        <authorList>
            <person name="Buangrab K."/>
            <person name="Sutthacheep M."/>
            <person name="Yeemin T."/>
            <person name="Harunari E."/>
            <person name="Igarashi Y."/>
            <person name="Sripreechasak P."/>
            <person name="Kanchanasin P."/>
            <person name="Tanasupawat S."/>
            <person name="Phongsopitanun W."/>
        </authorList>
    </citation>
    <scope>NUCLEOTIDE SEQUENCE</scope>
    <source>
        <strain evidence="7">JCM 31032</strain>
    </source>
</reference>
<dbReference type="InterPro" id="IPR050833">
    <property type="entry name" value="Poly_Biosynth_Transport"/>
</dbReference>
<feature type="transmembrane region" description="Helical" evidence="6">
    <location>
        <begin position="173"/>
        <end position="194"/>
    </location>
</feature>
<feature type="transmembrane region" description="Helical" evidence="6">
    <location>
        <begin position="289"/>
        <end position="313"/>
    </location>
</feature>
<evidence type="ECO:0000313" key="7">
    <source>
        <dbReference type="EMBL" id="MCD5316732.1"/>
    </source>
</evidence>
<dbReference type="EMBL" id="JAJOMB010000033">
    <property type="protein sequence ID" value="MCD5316732.1"/>
    <property type="molecule type" value="Genomic_DNA"/>
</dbReference>
<comment type="caution">
    <text evidence="7">The sequence shown here is derived from an EMBL/GenBank/DDBJ whole genome shotgun (WGS) entry which is preliminary data.</text>
</comment>
<proteinExistence type="predicted"/>
<comment type="subcellular location">
    <subcellularLocation>
        <location evidence="1">Cell membrane</location>
        <topology evidence="1">Multi-pass membrane protein</topology>
    </subcellularLocation>
</comment>
<gene>
    <name evidence="7" type="ORF">LR394_38125</name>
</gene>
<feature type="transmembrane region" description="Helical" evidence="6">
    <location>
        <begin position="325"/>
        <end position="346"/>
    </location>
</feature>
<dbReference type="Proteomes" id="UP001138997">
    <property type="component" value="Unassembled WGS sequence"/>
</dbReference>
<dbReference type="PANTHER" id="PTHR30250">
    <property type="entry name" value="PST FAMILY PREDICTED COLANIC ACID TRANSPORTER"/>
    <property type="match status" value="1"/>
</dbReference>